<evidence type="ECO:0000259" key="3">
    <source>
        <dbReference type="Pfam" id="PF14368"/>
    </source>
</evidence>
<feature type="domain" description="Bifunctional inhibitor/plant lipid transfer protein/seed storage helical" evidence="3">
    <location>
        <begin position="29"/>
        <end position="118"/>
    </location>
</feature>
<keyword evidence="1" id="KW-0472">Membrane</keyword>
<keyword evidence="1" id="KW-0812">Transmembrane</keyword>
<protein>
    <submittedName>
        <fullName evidence="4">Putative lipid transfer</fullName>
    </submittedName>
</protein>
<accession>A0A833RPQ7</accession>
<evidence type="ECO:0000256" key="2">
    <source>
        <dbReference type="SAM" id="SignalP"/>
    </source>
</evidence>
<dbReference type="Pfam" id="PF14368">
    <property type="entry name" value="LTP_2"/>
    <property type="match status" value="1"/>
</dbReference>
<dbReference type="PANTHER" id="PTHR35747">
    <property type="entry name" value="BIFUNCTIONAL INHIBITOR/LIPID-TRANSFER PROTEIN/SEED STORAGE 2S ALBUMIN SUPERFAMILY PROTEIN"/>
    <property type="match status" value="1"/>
</dbReference>
<reference evidence="4" key="1">
    <citation type="submission" date="2020-01" db="EMBL/GenBank/DDBJ databases">
        <title>Genome sequence of Kobresia littledalei, the first chromosome-level genome in the family Cyperaceae.</title>
        <authorList>
            <person name="Qu G."/>
        </authorList>
    </citation>
    <scope>NUCLEOTIDE SEQUENCE</scope>
    <source>
        <strain evidence="4">C.B.Clarke</strain>
        <tissue evidence="4">Leaf</tissue>
    </source>
</reference>
<feature type="chain" id="PRO_5032681614" evidence="2">
    <location>
        <begin position="24"/>
        <end position="163"/>
    </location>
</feature>
<keyword evidence="2" id="KW-0732">Signal</keyword>
<keyword evidence="1" id="KW-1133">Transmembrane helix</keyword>
<feature type="signal peptide" evidence="2">
    <location>
        <begin position="1"/>
        <end position="23"/>
    </location>
</feature>
<gene>
    <name evidence="4" type="ORF">FCM35_KLT15392</name>
</gene>
<dbReference type="OrthoDB" id="692203at2759"/>
<dbReference type="Proteomes" id="UP000623129">
    <property type="component" value="Unassembled WGS sequence"/>
</dbReference>
<dbReference type="EMBL" id="SWLB01000003">
    <property type="protein sequence ID" value="KAF3339621.1"/>
    <property type="molecule type" value="Genomic_DNA"/>
</dbReference>
<keyword evidence="5" id="KW-1185">Reference proteome</keyword>
<dbReference type="InterPro" id="IPR016140">
    <property type="entry name" value="Bifunc_inhib/LTP/seed_store"/>
</dbReference>
<dbReference type="InterPro" id="IPR036312">
    <property type="entry name" value="Bifun_inhib/LTP/seed_sf"/>
</dbReference>
<proteinExistence type="predicted"/>
<dbReference type="Gene3D" id="1.10.110.10">
    <property type="entry name" value="Plant lipid-transfer and hydrophobic proteins"/>
    <property type="match status" value="1"/>
</dbReference>
<comment type="caution">
    <text evidence="4">The sequence shown here is derived from an EMBL/GenBank/DDBJ whole genome shotgun (WGS) entry which is preliminary data.</text>
</comment>
<organism evidence="4 5">
    <name type="scientific">Carex littledalei</name>
    <dbReference type="NCBI Taxonomy" id="544730"/>
    <lineage>
        <taxon>Eukaryota</taxon>
        <taxon>Viridiplantae</taxon>
        <taxon>Streptophyta</taxon>
        <taxon>Embryophyta</taxon>
        <taxon>Tracheophyta</taxon>
        <taxon>Spermatophyta</taxon>
        <taxon>Magnoliopsida</taxon>
        <taxon>Liliopsida</taxon>
        <taxon>Poales</taxon>
        <taxon>Cyperaceae</taxon>
        <taxon>Cyperoideae</taxon>
        <taxon>Cariceae</taxon>
        <taxon>Carex</taxon>
        <taxon>Carex subgen. Euthyceras</taxon>
    </lineage>
</organism>
<dbReference type="AlphaFoldDB" id="A0A833RPQ7"/>
<dbReference type="CDD" id="cd00010">
    <property type="entry name" value="AAI_LTSS"/>
    <property type="match status" value="1"/>
</dbReference>
<evidence type="ECO:0000256" key="1">
    <source>
        <dbReference type="SAM" id="Phobius"/>
    </source>
</evidence>
<dbReference type="SUPFAM" id="SSF47699">
    <property type="entry name" value="Bifunctional inhibitor/lipid-transfer protein/seed storage 2S albumin"/>
    <property type="match status" value="1"/>
</dbReference>
<name>A0A833RPQ7_9POAL</name>
<feature type="transmembrane region" description="Helical" evidence="1">
    <location>
        <begin position="142"/>
        <end position="162"/>
    </location>
</feature>
<evidence type="ECO:0000313" key="5">
    <source>
        <dbReference type="Proteomes" id="UP000623129"/>
    </source>
</evidence>
<evidence type="ECO:0000313" key="4">
    <source>
        <dbReference type="EMBL" id="KAF3339621.1"/>
    </source>
</evidence>
<dbReference type="InterPro" id="IPR053353">
    <property type="entry name" value="Plant_LTP_GPI-anchored"/>
</dbReference>
<dbReference type="PANTHER" id="PTHR35747:SF2">
    <property type="entry name" value="NON-SPECIFIC LIPID TRANSFER PROTEIN GPI-ANCHORED 25"/>
    <property type="match status" value="1"/>
</dbReference>
<sequence length="163" mass="17193">MPTQFRSLSFVAVVIIAAVVILASSPSSSSPVSPAEASECEIALYVLSPCAPYLAAPPNGVSTRPSLTCCEAFTQAIVTAGPPCVCYMLRDPLILGAGAPIDPGKLVAMFPSCRVNDTGSASRWLHDTCQSQGDVSSGRGQLLWQGVWLILILSSFLEFYILI</sequence>